<sequence>MKTRFFVHTEQIDFNGQIRCFVIDFPPNTAKIISLVATAEPLAKDYEIRHLEVGLLTLYNAAGVWYESQIRFSGQLTWFPKIPPYSYLDHIRQMPVSGAKLTGQTLDIPALEPYLNARFETSPSLSGFRLKLTFTYLENEN</sequence>
<evidence type="ECO:0000313" key="1">
    <source>
        <dbReference type="EMBL" id="OBU74763.1"/>
    </source>
</evidence>
<dbReference type="EMBL" id="LYXA01000004">
    <property type="protein sequence ID" value="OBU74763.1"/>
    <property type="molecule type" value="Genomic_DNA"/>
</dbReference>
<gene>
    <name evidence="1" type="ORF">A9P98_17960</name>
</gene>
<dbReference type="RefSeq" id="WP_065180179.1">
    <property type="nucleotide sequence ID" value="NZ_LYXA01000004.1"/>
</dbReference>
<comment type="caution">
    <text evidence="1">The sequence shown here is derived from an EMBL/GenBank/DDBJ whole genome shotgun (WGS) entry which is preliminary data.</text>
</comment>
<protein>
    <submittedName>
        <fullName evidence="1">Uncharacterized protein</fullName>
    </submittedName>
</protein>
<dbReference type="Proteomes" id="UP000093903">
    <property type="component" value="Unassembled WGS sequence"/>
</dbReference>
<dbReference type="AlphaFoldDB" id="A0A853M6X4"/>
<accession>A0A853M6X4</accession>
<name>A0A853M6X4_9CYAN</name>
<proteinExistence type="predicted"/>
<organism evidence="1 2">
    <name type="scientific">Cylindrospermopsis raciborskii CS-505</name>
    <dbReference type="NCBI Taxonomy" id="533240"/>
    <lineage>
        <taxon>Bacteria</taxon>
        <taxon>Bacillati</taxon>
        <taxon>Cyanobacteriota</taxon>
        <taxon>Cyanophyceae</taxon>
        <taxon>Nostocales</taxon>
        <taxon>Aphanizomenonaceae</taxon>
        <taxon>Cylindrospermopsis</taxon>
    </lineage>
</organism>
<evidence type="ECO:0000313" key="2">
    <source>
        <dbReference type="Proteomes" id="UP000093903"/>
    </source>
</evidence>
<reference evidence="1 2" key="1">
    <citation type="submission" date="2016-05" db="EMBL/GenBank/DDBJ databases">
        <title>First complete genome of the cyanobacterium Cylindrospermopsis raciborskii CS505, containing a circular chromosome and a single extrachromosomal element.</title>
        <authorList>
            <person name="Fuentes J."/>
            <person name="Tamames J."/>
            <person name="Allen E."/>
            <person name="Plominski A."/>
            <person name="Vasquez M."/>
        </authorList>
    </citation>
    <scope>NUCLEOTIDE SEQUENCE [LARGE SCALE GENOMIC DNA]</scope>
    <source>
        <strain evidence="1 2">CS505</strain>
    </source>
</reference>